<keyword evidence="3" id="KW-1003">Cell membrane</keyword>
<organism evidence="9 10">
    <name type="scientific">Cohnella fermenti</name>
    <dbReference type="NCBI Taxonomy" id="2565925"/>
    <lineage>
        <taxon>Bacteria</taxon>
        <taxon>Bacillati</taxon>
        <taxon>Bacillota</taxon>
        <taxon>Bacilli</taxon>
        <taxon>Bacillales</taxon>
        <taxon>Paenibacillaceae</taxon>
        <taxon>Cohnella</taxon>
    </lineage>
</organism>
<feature type="domain" description="ABC transmembrane type-1" evidence="8">
    <location>
        <begin position="58"/>
        <end position="272"/>
    </location>
</feature>
<dbReference type="InterPro" id="IPR050809">
    <property type="entry name" value="UgpAE/MalFG_permease"/>
</dbReference>
<comment type="similarity">
    <text evidence="7">Belongs to the binding-protein-dependent transport system permease family.</text>
</comment>
<feature type="transmembrane region" description="Helical" evidence="7">
    <location>
        <begin position="62"/>
        <end position="83"/>
    </location>
</feature>
<dbReference type="PANTHER" id="PTHR43227">
    <property type="entry name" value="BLL4140 PROTEIN"/>
    <property type="match status" value="1"/>
</dbReference>
<evidence type="ECO:0000256" key="1">
    <source>
        <dbReference type="ARBA" id="ARBA00004651"/>
    </source>
</evidence>
<dbReference type="InterPro" id="IPR000515">
    <property type="entry name" value="MetI-like"/>
</dbReference>
<name>A0A4S4BPG3_9BACL</name>
<evidence type="ECO:0000259" key="8">
    <source>
        <dbReference type="PROSITE" id="PS50928"/>
    </source>
</evidence>
<keyword evidence="4 7" id="KW-0812">Transmembrane</keyword>
<reference evidence="9 10" key="1">
    <citation type="submission" date="2019-04" db="EMBL/GenBank/DDBJ databases">
        <title>Cohnella sp. nov. isolated from preserved vegetables.</title>
        <authorList>
            <person name="Lin S.-Y."/>
            <person name="Hung M.-H."/>
            <person name="Young C.-C."/>
        </authorList>
    </citation>
    <scope>NUCLEOTIDE SEQUENCE [LARGE SCALE GENOMIC DNA]</scope>
    <source>
        <strain evidence="9 10">CC-MHH1044</strain>
    </source>
</reference>
<comment type="subcellular location">
    <subcellularLocation>
        <location evidence="1 7">Cell membrane</location>
        <topology evidence="1 7">Multi-pass membrane protein</topology>
    </subcellularLocation>
</comment>
<proteinExistence type="inferred from homology"/>
<keyword evidence="2 7" id="KW-0813">Transport</keyword>
<dbReference type="CDD" id="cd06261">
    <property type="entry name" value="TM_PBP2"/>
    <property type="match status" value="1"/>
</dbReference>
<dbReference type="PROSITE" id="PS50928">
    <property type="entry name" value="ABC_TM1"/>
    <property type="match status" value="1"/>
</dbReference>
<comment type="caution">
    <text evidence="9">The sequence shown here is derived from an EMBL/GenBank/DDBJ whole genome shotgun (WGS) entry which is preliminary data.</text>
</comment>
<feature type="transmembrane region" description="Helical" evidence="7">
    <location>
        <begin position="191"/>
        <end position="211"/>
    </location>
</feature>
<evidence type="ECO:0000256" key="5">
    <source>
        <dbReference type="ARBA" id="ARBA00022989"/>
    </source>
</evidence>
<protein>
    <submittedName>
        <fullName evidence="9">Sugar ABC transporter permease</fullName>
    </submittedName>
</protein>
<dbReference type="AlphaFoldDB" id="A0A4S4BPG3"/>
<dbReference type="PANTHER" id="PTHR43227:SF11">
    <property type="entry name" value="BLL4140 PROTEIN"/>
    <property type="match status" value="1"/>
</dbReference>
<evidence type="ECO:0000256" key="3">
    <source>
        <dbReference type="ARBA" id="ARBA00022475"/>
    </source>
</evidence>
<evidence type="ECO:0000256" key="2">
    <source>
        <dbReference type="ARBA" id="ARBA00022448"/>
    </source>
</evidence>
<dbReference type="SUPFAM" id="SSF161098">
    <property type="entry name" value="MetI-like"/>
    <property type="match status" value="1"/>
</dbReference>
<dbReference type="Proteomes" id="UP000310636">
    <property type="component" value="Unassembled WGS sequence"/>
</dbReference>
<dbReference type="RefSeq" id="WP_136371291.1">
    <property type="nucleotide sequence ID" value="NZ_SSOB01000023.1"/>
</dbReference>
<keyword evidence="5 7" id="KW-1133">Transmembrane helix</keyword>
<feature type="transmembrane region" description="Helical" evidence="7">
    <location>
        <begin position="6"/>
        <end position="25"/>
    </location>
</feature>
<feature type="transmembrane region" description="Helical" evidence="7">
    <location>
        <begin position="103"/>
        <end position="119"/>
    </location>
</feature>
<dbReference type="GO" id="GO:0055085">
    <property type="term" value="P:transmembrane transport"/>
    <property type="evidence" value="ECO:0007669"/>
    <property type="project" value="InterPro"/>
</dbReference>
<evidence type="ECO:0000313" key="9">
    <source>
        <dbReference type="EMBL" id="THF76753.1"/>
    </source>
</evidence>
<feature type="transmembrane region" description="Helical" evidence="7">
    <location>
        <begin position="253"/>
        <end position="275"/>
    </location>
</feature>
<keyword evidence="10" id="KW-1185">Reference proteome</keyword>
<evidence type="ECO:0000256" key="7">
    <source>
        <dbReference type="RuleBase" id="RU363032"/>
    </source>
</evidence>
<evidence type="ECO:0000256" key="6">
    <source>
        <dbReference type="ARBA" id="ARBA00023136"/>
    </source>
</evidence>
<dbReference type="Gene3D" id="1.10.3720.10">
    <property type="entry name" value="MetI-like"/>
    <property type="match status" value="1"/>
</dbReference>
<keyword evidence="6 7" id="KW-0472">Membrane</keyword>
<dbReference type="Pfam" id="PF00528">
    <property type="entry name" value="BPD_transp_1"/>
    <property type="match status" value="1"/>
</dbReference>
<dbReference type="EMBL" id="SSOB01000023">
    <property type="protein sequence ID" value="THF76753.1"/>
    <property type="molecule type" value="Genomic_DNA"/>
</dbReference>
<evidence type="ECO:0000256" key="4">
    <source>
        <dbReference type="ARBA" id="ARBA00022692"/>
    </source>
</evidence>
<accession>A0A4S4BPG3</accession>
<evidence type="ECO:0000313" key="10">
    <source>
        <dbReference type="Proteomes" id="UP000310636"/>
    </source>
</evidence>
<dbReference type="GO" id="GO:0005886">
    <property type="term" value="C:plasma membrane"/>
    <property type="evidence" value="ECO:0007669"/>
    <property type="project" value="UniProtKB-SubCell"/>
</dbReference>
<dbReference type="InterPro" id="IPR035906">
    <property type="entry name" value="MetI-like_sf"/>
</dbReference>
<sequence length="285" mass="32088">MMIAPVVMYFGLFYYLPIYGVQIAFKQYSIMEGIWNSPWIGFKHFSDFFGGYYFDRTLRNTLLISLYDIVFGFPAPIILALLLNEVGRKHFRNLVQTLTYMPHFISVVVVVGMMFDFLARGGIINQLTSSIGLGTVSYLQSPEWFRTLYVGSGIWQQIGWGSIIYIAAITGIDPTLYEAARVDGAGRWSQMLRITLPGIMPTIIILLILRLGNVMNVGYEKILLMYTPVVYETSDVISTYVYRKGILDGSFDYSSAVGLFNSVVNLVLLVCANSLSRRASGSSIW</sequence>
<dbReference type="OrthoDB" id="9788108at2"/>
<gene>
    <name evidence="9" type="ORF">E6C55_18270</name>
</gene>